<dbReference type="RefSeq" id="WP_016921764.1">
    <property type="nucleotide sequence ID" value="NZ_CP044332.1"/>
</dbReference>
<gene>
    <name evidence="2" type="ORF">F7D14_20065</name>
</gene>
<proteinExistence type="predicted"/>
<dbReference type="AlphaFoldDB" id="A0A6B8MB76"/>
<reference evidence="2 3" key="1">
    <citation type="submission" date="2019-09" db="EMBL/GenBank/DDBJ databases">
        <title>Isolation and complete genome sequencing of Methylocystis species.</title>
        <authorList>
            <person name="Rumah B.L."/>
            <person name="Stead C.E."/>
            <person name="Stevens B.C."/>
            <person name="Minton N.P."/>
            <person name="Grosse-Honebrink A."/>
            <person name="Zhang Y."/>
        </authorList>
    </citation>
    <scope>NUCLEOTIDE SEQUENCE [LARGE SCALE GENOMIC DNA]</scope>
    <source>
        <strain evidence="2 3">BRCS2</strain>
        <plasmid evidence="2 3">unnamed1</plasmid>
    </source>
</reference>
<geneLocation type="plasmid" evidence="2">
    <name>unnamed1</name>
</geneLocation>
<name>A0A6B8MB76_9HYPH</name>
<feature type="region of interest" description="Disordered" evidence="1">
    <location>
        <begin position="147"/>
        <end position="167"/>
    </location>
</feature>
<dbReference type="GeneID" id="42570828"/>
<evidence type="ECO:0000313" key="3">
    <source>
        <dbReference type="Proteomes" id="UP000422569"/>
    </source>
</evidence>
<dbReference type="KEGG" id="mpar:F7D14_20065"/>
<protein>
    <recommendedName>
        <fullName evidence="4">Recombinase family protein</fullName>
    </recommendedName>
</protein>
<dbReference type="EMBL" id="CP044332">
    <property type="protein sequence ID" value="QGM99898.1"/>
    <property type="molecule type" value="Genomic_DNA"/>
</dbReference>
<keyword evidence="2" id="KW-0614">Plasmid</keyword>
<keyword evidence="3" id="KW-1185">Reference proteome</keyword>
<accession>A0A6B8MB76</accession>
<organism evidence="2 3">
    <name type="scientific">Methylocystis parvus</name>
    <dbReference type="NCBI Taxonomy" id="134"/>
    <lineage>
        <taxon>Bacteria</taxon>
        <taxon>Pseudomonadati</taxon>
        <taxon>Pseudomonadota</taxon>
        <taxon>Alphaproteobacteria</taxon>
        <taxon>Hyphomicrobiales</taxon>
        <taxon>Methylocystaceae</taxon>
        <taxon>Methylocystis</taxon>
    </lineage>
</organism>
<evidence type="ECO:0000313" key="2">
    <source>
        <dbReference type="EMBL" id="QGM99898.1"/>
    </source>
</evidence>
<evidence type="ECO:0008006" key="4">
    <source>
        <dbReference type="Google" id="ProtNLM"/>
    </source>
</evidence>
<sequence>MPIHNRVTALLKEPERVADEYRRRLAQAAAGVAPEEVVRLDKQMAALRRGIDRLIDSYAEGFVEKVEFEPRITGMKQRLSELKERQQTAVRAAESERDLRLVISHLEDFAAKVSEGLDKLDRLGQRDIIRALVKRIEADRDGIEIVFRVPPPDTPVGPASPTEAPPD</sequence>
<dbReference type="Proteomes" id="UP000422569">
    <property type="component" value="Plasmid unnamed1"/>
</dbReference>
<evidence type="ECO:0000256" key="1">
    <source>
        <dbReference type="SAM" id="MobiDB-lite"/>
    </source>
</evidence>